<name>A0A016QJK0_9DEIO</name>
<dbReference type="PATRIC" id="fig|1476583.3.peg.3589"/>
<protein>
    <submittedName>
        <fullName evidence="1">Uncharacterized protein</fullName>
    </submittedName>
</protein>
<dbReference type="AlphaFoldDB" id="A0A016QJK0"/>
<reference evidence="1 2" key="1">
    <citation type="submission" date="2014-03" db="EMBL/GenBank/DDBJ databases">
        <title>Draft genome sequence of Deinococcus phoenicis 1P10ME.</title>
        <authorList>
            <person name="Stepanov V.G."/>
            <person name="Vaishampayan P."/>
            <person name="Venkateswaran K."/>
            <person name="Fox G.E."/>
        </authorList>
    </citation>
    <scope>NUCLEOTIDE SEQUENCE [LARGE SCALE GENOMIC DNA]</scope>
    <source>
        <strain evidence="1 2">1P10ME</strain>
    </source>
</reference>
<comment type="caution">
    <text evidence="1">The sequence shown here is derived from an EMBL/GenBank/DDBJ whole genome shotgun (WGS) entry which is preliminary data.</text>
</comment>
<dbReference type="STRING" id="1476583.DEIPH_ctg139orf0072"/>
<evidence type="ECO:0000313" key="2">
    <source>
        <dbReference type="Proteomes" id="UP000020492"/>
    </source>
</evidence>
<gene>
    <name evidence="1" type="ORF">DEIPH_ctg139orf0072</name>
</gene>
<evidence type="ECO:0000313" key="1">
    <source>
        <dbReference type="EMBL" id="EYB66350.1"/>
    </source>
</evidence>
<sequence>MSCTAHLPAQQIAGPIIRSDDPRLPVGSSVGLRLADFGGVSEPSVTFQGTIHPILVLGQDRHPDGSSDVTFALLPAGE</sequence>
<dbReference type="EMBL" id="JHAC01000093">
    <property type="protein sequence ID" value="EYB66350.1"/>
    <property type="molecule type" value="Genomic_DNA"/>
</dbReference>
<proteinExistence type="predicted"/>
<organism evidence="1 2">
    <name type="scientific">Deinococcus phoenicis</name>
    <dbReference type="NCBI Taxonomy" id="1476583"/>
    <lineage>
        <taxon>Bacteria</taxon>
        <taxon>Thermotogati</taxon>
        <taxon>Deinococcota</taxon>
        <taxon>Deinococci</taxon>
        <taxon>Deinococcales</taxon>
        <taxon>Deinococcaceae</taxon>
        <taxon>Deinococcus</taxon>
    </lineage>
</organism>
<dbReference type="RefSeq" id="WP_152545027.1">
    <property type="nucleotide sequence ID" value="NZ_JHAC01000093.1"/>
</dbReference>
<dbReference type="Proteomes" id="UP000020492">
    <property type="component" value="Unassembled WGS sequence"/>
</dbReference>
<keyword evidence="2" id="KW-1185">Reference proteome</keyword>
<accession>A0A016QJK0</accession>
<dbReference type="OrthoDB" id="72225at2"/>